<dbReference type="CDD" id="cd20379">
    <property type="entry name" value="Tudor_dTUD-like"/>
    <property type="match status" value="1"/>
</dbReference>
<evidence type="ECO:0000256" key="2">
    <source>
        <dbReference type="ARBA" id="ARBA00022771"/>
    </source>
</evidence>
<dbReference type="GeneID" id="107265461"/>
<feature type="domain" description="MYND-type" evidence="10">
    <location>
        <begin position="265"/>
        <end position="300"/>
    </location>
</feature>
<reference evidence="12" key="1">
    <citation type="submission" date="2025-08" db="UniProtKB">
        <authorList>
            <consortium name="RefSeq"/>
        </authorList>
    </citation>
    <scope>IDENTIFICATION</scope>
</reference>
<keyword evidence="1" id="KW-0479">Metal-binding</keyword>
<organism evidence="11 12">
    <name type="scientific">Cephus cinctus</name>
    <name type="common">Wheat stem sawfly</name>
    <dbReference type="NCBI Taxonomy" id="211228"/>
    <lineage>
        <taxon>Eukaryota</taxon>
        <taxon>Metazoa</taxon>
        <taxon>Ecdysozoa</taxon>
        <taxon>Arthropoda</taxon>
        <taxon>Hexapoda</taxon>
        <taxon>Insecta</taxon>
        <taxon>Pterygota</taxon>
        <taxon>Neoptera</taxon>
        <taxon>Endopterygota</taxon>
        <taxon>Hymenoptera</taxon>
        <taxon>Cephoidea</taxon>
        <taxon>Cephidae</taxon>
        <taxon>Cephus</taxon>
    </lineage>
</organism>
<dbReference type="Gene3D" id="6.10.140.2220">
    <property type="match status" value="1"/>
</dbReference>
<protein>
    <submittedName>
        <fullName evidence="12">Uncharacterized protein LOC107265461 isoform X1</fullName>
    </submittedName>
</protein>
<dbReference type="SMART" id="SM00360">
    <property type="entry name" value="RRM"/>
    <property type="match status" value="1"/>
</dbReference>
<feature type="compositionally biased region" description="Polar residues" evidence="7">
    <location>
        <begin position="474"/>
        <end position="484"/>
    </location>
</feature>
<dbReference type="CDD" id="cd00590">
    <property type="entry name" value="RRM_SF"/>
    <property type="match status" value="1"/>
</dbReference>
<feature type="domain" description="Tudor" evidence="9">
    <location>
        <begin position="1128"/>
        <end position="1186"/>
    </location>
</feature>
<dbReference type="AlphaFoldDB" id="A0AAJ7BNK4"/>
<dbReference type="InterPro" id="IPR012677">
    <property type="entry name" value="Nucleotide-bd_a/b_plait_sf"/>
</dbReference>
<dbReference type="RefSeq" id="XP_015590419.2">
    <property type="nucleotide sequence ID" value="XM_015734933.2"/>
</dbReference>
<dbReference type="PANTHER" id="PTHR22948">
    <property type="entry name" value="TUDOR DOMAIN CONTAINING PROTEIN"/>
    <property type="match status" value="1"/>
</dbReference>
<dbReference type="PROSITE" id="PS50304">
    <property type="entry name" value="TUDOR"/>
    <property type="match status" value="2"/>
</dbReference>
<keyword evidence="11" id="KW-1185">Reference proteome</keyword>
<dbReference type="SUPFAM" id="SSF63748">
    <property type="entry name" value="Tudor/PWWP/MBT"/>
    <property type="match status" value="3"/>
</dbReference>
<proteinExistence type="predicted"/>
<keyword evidence="2 5" id="KW-0863">Zinc-finger</keyword>
<evidence type="ECO:0000259" key="10">
    <source>
        <dbReference type="PROSITE" id="PS50865"/>
    </source>
</evidence>
<evidence type="ECO:0000259" key="9">
    <source>
        <dbReference type="PROSITE" id="PS50304"/>
    </source>
</evidence>
<dbReference type="SUPFAM" id="SSF144232">
    <property type="entry name" value="HIT/MYND zinc finger-like"/>
    <property type="match status" value="1"/>
</dbReference>
<evidence type="ECO:0000256" key="5">
    <source>
        <dbReference type="PROSITE-ProRule" id="PRU00134"/>
    </source>
</evidence>
<dbReference type="PANTHER" id="PTHR22948:SF29">
    <property type="entry name" value="FI02030P-RELATED"/>
    <property type="match status" value="1"/>
</dbReference>
<dbReference type="Pfam" id="PF01753">
    <property type="entry name" value="zf-MYND"/>
    <property type="match status" value="1"/>
</dbReference>
<keyword evidence="3" id="KW-0862">Zinc</keyword>
<dbReference type="InterPro" id="IPR002893">
    <property type="entry name" value="Znf_MYND"/>
</dbReference>
<dbReference type="Proteomes" id="UP000694920">
    <property type="component" value="Unplaced"/>
</dbReference>
<feature type="region of interest" description="Disordered" evidence="7">
    <location>
        <begin position="370"/>
        <end position="402"/>
    </location>
</feature>
<dbReference type="InterPro" id="IPR000504">
    <property type="entry name" value="RRM_dom"/>
</dbReference>
<evidence type="ECO:0000259" key="8">
    <source>
        <dbReference type="PROSITE" id="PS50102"/>
    </source>
</evidence>
<keyword evidence="4 6" id="KW-0694">RNA-binding</keyword>
<dbReference type="PROSITE" id="PS50865">
    <property type="entry name" value="ZF_MYND_2"/>
    <property type="match status" value="1"/>
</dbReference>
<evidence type="ECO:0000256" key="7">
    <source>
        <dbReference type="SAM" id="MobiDB-lite"/>
    </source>
</evidence>
<evidence type="ECO:0000256" key="1">
    <source>
        <dbReference type="ARBA" id="ARBA00022723"/>
    </source>
</evidence>
<evidence type="ECO:0000256" key="6">
    <source>
        <dbReference type="PROSITE-ProRule" id="PRU00176"/>
    </source>
</evidence>
<dbReference type="Gene3D" id="2.30.30.140">
    <property type="match status" value="4"/>
</dbReference>
<gene>
    <name evidence="12" type="primary">LOC107265461</name>
</gene>
<feature type="region of interest" description="Disordered" evidence="7">
    <location>
        <begin position="453"/>
        <end position="489"/>
    </location>
</feature>
<feature type="region of interest" description="Disordered" evidence="7">
    <location>
        <begin position="309"/>
        <end position="333"/>
    </location>
</feature>
<dbReference type="SMART" id="SM00333">
    <property type="entry name" value="TUDOR"/>
    <property type="match status" value="4"/>
</dbReference>
<feature type="compositionally biased region" description="Low complexity" evidence="7">
    <location>
        <begin position="311"/>
        <end position="323"/>
    </location>
</feature>
<dbReference type="PROSITE" id="PS50102">
    <property type="entry name" value="RRM"/>
    <property type="match status" value="1"/>
</dbReference>
<evidence type="ECO:0000313" key="11">
    <source>
        <dbReference type="Proteomes" id="UP000694920"/>
    </source>
</evidence>
<dbReference type="Gene3D" id="3.30.70.330">
    <property type="match status" value="1"/>
</dbReference>
<evidence type="ECO:0000256" key="4">
    <source>
        <dbReference type="ARBA" id="ARBA00022884"/>
    </source>
</evidence>
<feature type="compositionally biased region" description="Polar residues" evidence="7">
    <location>
        <begin position="379"/>
        <end position="395"/>
    </location>
</feature>
<feature type="domain" description="Tudor" evidence="9">
    <location>
        <begin position="923"/>
        <end position="981"/>
    </location>
</feature>
<name>A0AAJ7BNK4_CEPCN</name>
<evidence type="ECO:0000313" key="12">
    <source>
        <dbReference type="RefSeq" id="XP_015590419.2"/>
    </source>
</evidence>
<dbReference type="InterPro" id="IPR035979">
    <property type="entry name" value="RBD_domain_sf"/>
</dbReference>
<feature type="compositionally biased region" description="Polar residues" evidence="7">
    <location>
        <begin position="453"/>
        <end position="466"/>
    </location>
</feature>
<dbReference type="Pfam" id="PF00567">
    <property type="entry name" value="TUDOR"/>
    <property type="match status" value="4"/>
</dbReference>
<evidence type="ECO:0000256" key="3">
    <source>
        <dbReference type="ARBA" id="ARBA00022833"/>
    </source>
</evidence>
<dbReference type="InterPro" id="IPR050621">
    <property type="entry name" value="Tudor_domain_containing"/>
</dbReference>
<dbReference type="InterPro" id="IPR002999">
    <property type="entry name" value="Tudor"/>
</dbReference>
<dbReference type="Pfam" id="PF00076">
    <property type="entry name" value="RRM_1"/>
    <property type="match status" value="1"/>
</dbReference>
<feature type="domain" description="RRM" evidence="8">
    <location>
        <begin position="36"/>
        <end position="106"/>
    </location>
</feature>
<accession>A0AAJ7BNK4</accession>
<dbReference type="InterPro" id="IPR035437">
    <property type="entry name" value="SNase_OB-fold_sf"/>
</dbReference>
<dbReference type="GO" id="GO:0003723">
    <property type="term" value="F:RNA binding"/>
    <property type="evidence" value="ECO:0007669"/>
    <property type="project" value="UniProtKB-UniRule"/>
</dbReference>
<dbReference type="SUPFAM" id="SSF54928">
    <property type="entry name" value="RNA-binding domain, RBD"/>
    <property type="match status" value="1"/>
</dbReference>
<dbReference type="CTD" id="42695"/>
<sequence length="1256" mass="141317">MLASSTLVLAGKTVHVTVTSSYKLQRGEDRMTEQGFKLFVNNLPAELQEDGIKAIFNDYGEVSALLCPSEADYAFVSYKTYAEAYKALIHLNEKPPLYMNVSFTKKRESAPIRQFRNDIENANLVVNPETYQDPRYNNKPEYISLGRGKLISGYVPKPVPLPQHYVTDYNSDNEPLYPPYVDPSMYNPYDDVDPFNDTNIMWSRGHVLTTIDGRRHVRMGRGYTAYELPKPRTRKNEDIDKLYEKRIAEAYEYGINNLKDDIGNCEYCAKPSKTNCGRCGAFYCSKECQRSDWLRHRNDCQAMPPLTRCVDSSSISRSSSDDIPVSKQETSSKGLFTLRRPKRESTLNATASCERVTRNENLDNMHTKQLASSAGPAGDQSNRTPTESQVLSKSSNEIHESHDKITVKTTQPAVASSSQETIAAVDLQNSNGAIKKTRTCAKIPFNNNLRTQNKLPGSQPQFNHPTQLFEPTRPRQNGISNQNDSRPEAKSIVNNVSDFDLSFKRRIQFLPKDVFNEIKITRSLPSDGGLYWVQKLSDTEKLENITAHLNSHASTWPYMQPIVGNMYAALYDSKWYRVTVQSLKPFKSLCIDYGYEYEKESTDLRAMKKYINVPGLSEKISIHSDSPAWYKSLGPGSVISVKPVSGAMRSEDQAQDAIIVEVKPDDPIVVNQQESVIEKPPMKQGNIKPKFKSIVNELRANETGVIQFVAETSTAIQSATMLIERFGQVFENVMLKLSERCVTLQEDSNYRPEVDDLVCANRDDDEWFRGRVLVPGSSVRVLSVDEAKVMTVPKVYRLPEEFIDQVTFGVQCKLVERKTPFEVGESYRIEVINVNKNGEKTEVEISIQDVEPVKALITEWVAVPEQMGILNAPLKSGSEVYLSAVVSHYNFHACSLVPEEMERMKRLKLDVNKDAQTAQPLTEIPVLGQMVSSKFADENYYRAMVQKIQGDKIGVVYVDFGNREYTTLGNLKVLRDDLKREPAGCTKMTLKDVPRDVAMTKEVHELLNNLMITEIGLMCTFDGIPSTDGVVLHLPDGTSVNDEVKEMLTPSHKKPAKEEDKVIFMENDLDVTNLGAIGDTIIAEVVSVKQVGICYLVCAPDEQAIVHIVKVLTPLMNAHCQAVQEPYIPRKNELCLAMYDNNWYRALCVDPLVTPNTILVFYVDFGNSEYVEHKNIRPMVKDFMTPPALINICTVTNLCPPGKDELPPNVAARVQSLVQENTQATIKIIKKSAPGEYEVELPTVRAILITEGLLKS</sequence>
<dbReference type="GO" id="GO:0008270">
    <property type="term" value="F:zinc ion binding"/>
    <property type="evidence" value="ECO:0007669"/>
    <property type="project" value="UniProtKB-KW"/>
</dbReference>
<dbReference type="Gene3D" id="2.40.50.90">
    <property type="match status" value="2"/>
</dbReference>
<dbReference type="GO" id="GO:0005737">
    <property type="term" value="C:cytoplasm"/>
    <property type="evidence" value="ECO:0007669"/>
    <property type="project" value="UniProtKB-ARBA"/>
</dbReference>